<keyword evidence="2 7" id="KW-0349">Heme</keyword>
<keyword evidence="3 7" id="KW-0479">Metal-binding</keyword>
<comment type="caution">
    <text evidence="8">The sequence shown here is derived from an EMBL/GenBank/DDBJ whole genome shotgun (WGS) entry which is preliminary data.</text>
</comment>
<dbReference type="PRINTS" id="PR00463">
    <property type="entry name" value="EP450I"/>
</dbReference>
<organism evidence="8 9">
    <name type="scientific">Enterovirga aerilata</name>
    <dbReference type="NCBI Taxonomy" id="2730920"/>
    <lineage>
        <taxon>Bacteria</taxon>
        <taxon>Pseudomonadati</taxon>
        <taxon>Pseudomonadota</taxon>
        <taxon>Alphaproteobacteria</taxon>
        <taxon>Hyphomicrobiales</taxon>
        <taxon>Methylobacteriaceae</taxon>
        <taxon>Enterovirga</taxon>
    </lineage>
</organism>
<evidence type="ECO:0000313" key="9">
    <source>
        <dbReference type="Proteomes" id="UP000564885"/>
    </source>
</evidence>
<name>A0A849IE57_9HYPH</name>
<reference evidence="8 9" key="1">
    <citation type="submission" date="2020-04" db="EMBL/GenBank/DDBJ databases">
        <title>Enterovirga sp. isolate from soil.</title>
        <authorList>
            <person name="Chea S."/>
            <person name="Kim D.-U."/>
        </authorList>
    </citation>
    <scope>NUCLEOTIDE SEQUENCE [LARGE SCALE GENOMIC DNA]</scope>
    <source>
        <strain evidence="8 9">DB1703</strain>
    </source>
</reference>
<keyword evidence="6" id="KW-0503">Monooxygenase</keyword>
<dbReference type="InterPro" id="IPR002401">
    <property type="entry name" value="Cyt_P450_E_grp-I"/>
</dbReference>
<evidence type="ECO:0000256" key="1">
    <source>
        <dbReference type="ARBA" id="ARBA00010617"/>
    </source>
</evidence>
<evidence type="ECO:0000256" key="4">
    <source>
        <dbReference type="ARBA" id="ARBA00023002"/>
    </source>
</evidence>
<dbReference type="InterPro" id="IPR001128">
    <property type="entry name" value="Cyt_P450"/>
</dbReference>
<feature type="binding site" description="axial binding residue" evidence="7">
    <location>
        <position position="383"/>
    </location>
    <ligand>
        <name>heme</name>
        <dbReference type="ChEBI" id="CHEBI:30413"/>
    </ligand>
    <ligandPart>
        <name>Fe</name>
        <dbReference type="ChEBI" id="CHEBI:18248"/>
    </ligandPart>
</feature>
<keyword evidence="4" id="KW-0560">Oxidoreductase</keyword>
<evidence type="ECO:0000256" key="7">
    <source>
        <dbReference type="PIRSR" id="PIRSR602401-1"/>
    </source>
</evidence>
<comment type="cofactor">
    <cofactor evidence="7">
        <name>heme</name>
        <dbReference type="ChEBI" id="CHEBI:30413"/>
    </cofactor>
</comment>
<evidence type="ECO:0000256" key="2">
    <source>
        <dbReference type="ARBA" id="ARBA00022617"/>
    </source>
</evidence>
<dbReference type="Pfam" id="PF00067">
    <property type="entry name" value="p450"/>
    <property type="match status" value="1"/>
</dbReference>
<sequence length="455" mass="51286">MIRRARRNFLEIWTEKAFLAQFMQTQLLARKVFICNFPDTVQYAFSTHNASFERKSPQMRHALEPLLGDGLFISDGEIWRRRRKVVAPIIHVSRLGEFAPVMVDTILEARDRWEAAGEGAEIDALAEMAELTAEIICRTIFGRQLGGEHAREVVEGFSDYQRLVGQTDAISLLGLPDWLPRFHRPGLRKSKDRIHRVLDGIIADYRRRGDTAEGSVIGRLLDAVDEETGHPLDDEAIRNEAAVIFMAGHETTANTLAWAWYLLSQAPEVEEKLHGELDEVLGGAAPSLADVPRLRYTRAVIDETLRLYPPVPILAREALEDESIRNRPVPKGSLVMVVPWLIHRHKLLWEKPDHFWPERFMPGGPGAKSKFSYVPFAIGPRICAGLSFGQTEAILSLATLAQRFSLRLRPGHRVEPVCRLTLRPGESLPMILHRRGPVAARAPGAVPVRICPHMH</sequence>
<dbReference type="PANTHER" id="PTHR24291:SF50">
    <property type="entry name" value="BIFUNCTIONAL ALBAFLAVENONE MONOOXYGENASE_TERPENE SYNTHASE"/>
    <property type="match status" value="1"/>
</dbReference>
<dbReference type="InterPro" id="IPR050196">
    <property type="entry name" value="Cytochrome_P450_Monoox"/>
</dbReference>
<keyword evidence="9" id="KW-1185">Reference proteome</keyword>
<dbReference type="InterPro" id="IPR036396">
    <property type="entry name" value="Cyt_P450_sf"/>
</dbReference>
<dbReference type="GO" id="GO:0004497">
    <property type="term" value="F:monooxygenase activity"/>
    <property type="evidence" value="ECO:0007669"/>
    <property type="project" value="UniProtKB-KW"/>
</dbReference>
<dbReference type="PANTHER" id="PTHR24291">
    <property type="entry name" value="CYTOCHROME P450 FAMILY 4"/>
    <property type="match status" value="1"/>
</dbReference>
<evidence type="ECO:0000256" key="5">
    <source>
        <dbReference type="ARBA" id="ARBA00023004"/>
    </source>
</evidence>
<evidence type="ECO:0000256" key="6">
    <source>
        <dbReference type="ARBA" id="ARBA00023033"/>
    </source>
</evidence>
<dbReference type="GO" id="GO:0005506">
    <property type="term" value="F:iron ion binding"/>
    <property type="evidence" value="ECO:0007669"/>
    <property type="project" value="InterPro"/>
</dbReference>
<evidence type="ECO:0000256" key="3">
    <source>
        <dbReference type="ARBA" id="ARBA00022723"/>
    </source>
</evidence>
<dbReference type="AlphaFoldDB" id="A0A849IE57"/>
<gene>
    <name evidence="8" type="ORF">HJG44_18385</name>
</gene>
<dbReference type="EMBL" id="JABEPP010000005">
    <property type="protein sequence ID" value="NNM74330.1"/>
    <property type="molecule type" value="Genomic_DNA"/>
</dbReference>
<proteinExistence type="inferred from homology"/>
<dbReference type="SUPFAM" id="SSF48264">
    <property type="entry name" value="Cytochrome P450"/>
    <property type="match status" value="1"/>
</dbReference>
<evidence type="ECO:0000313" key="8">
    <source>
        <dbReference type="EMBL" id="NNM74330.1"/>
    </source>
</evidence>
<accession>A0A849IE57</accession>
<keyword evidence="5 7" id="KW-0408">Iron</keyword>
<dbReference type="GO" id="GO:0020037">
    <property type="term" value="F:heme binding"/>
    <property type="evidence" value="ECO:0007669"/>
    <property type="project" value="InterPro"/>
</dbReference>
<comment type="similarity">
    <text evidence="1">Belongs to the cytochrome P450 family.</text>
</comment>
<protein>
    <submittedName>
        <fullName evidence="8">Cytochrome P450</fullName>
    </submittedName>
</protein>
<dbReference type="Gene3D" id="1.10.630.10">
    <property type="entry name" value="Cytochrome P450"/>
    <property type="match status" value="1"/>
</dbReference>
<dbReference type="Proteomes" id="UP000564885">
    <property type="component" value="Unassembled WGS sequence"/>
</dbReference>
<dbReference type="GO" id="GO:0016705">
    <property type="term" value="F:oxidoreductase activity, acting on paired donors, with incorporation or reduction of molecular oxygen"/>
    <property type="evidence" value="ECO:0007669"/>
    <property type="project" value="InterPro"/>
</dbReference>
<dbReference type="PRINTS" id="PR00385">
    <property type="entry name" value="P450"/>
</dbReference>